<sequence>MAAGKSLQDRLSAGEKVFAAEGYMFEFNRRGYLKSGAMVPEVVIEHPDLVKNMHEEFVHAGSDVVLAFTYYGNRHKMSVVGRENEVEQLNRKALRIAREVADNTGTLMAGNVNNTTVFNPGDKDAVDAANAMFKEQVIWAKEEKADFILGETFYSLAESMLCLEAIKAYGGGLPAVINLAPTTKDHTVDDIPLEEACRKLEEAGAAVVGLNCSMGPKAIVPLLKRVREACKGPISALPVTYRTDEKMHCPLVGSKTLKFKMESHLKKAMSPKETTQRRNPDTDILRRYILYQTSWPPFKCQHDLKLSSCPTDINVYRQYETWRKKYIELNYNSNAERVKTVSSRTESQKGTSQRSSNTTASSRRNCESEDVTDEKNYMTEPGKWTPSRFLYSAKYGNLYQLNKNTRTGKGSSRKKSVWLWEAEYSEWLQKNTTKSDKKTNSKQLRTTAPSRKRTSRKKKTESYCPHADIYATYFERNLMKQRRKQAVTIVQKFVRGWFVRASIKRLIRKSNVKLNQSWPHLMQEYKDLLRRVKGRYDQPETSYNISLKHIEDYVDKKQIYHAAFDEVSCGEDKLSFDQLKTFFWKCKLYPTPGEIKRALKKVHRSCQNRIDLIILLENSNEIPEDLFMVSKTLCELLVGSMAEHPYQNRIGFATFTGNVQFHCRLQDKLRKVNILENIGCVMPESGPSRISEALIAVQNTMRIHTRPWCQKACVLLTGGQALHRRRVHLESANLRHEGTDIYLIGIGEHVRTEDSQLVVKNSLYDFRLSAYDSIAELADLLLDMFANKSRNDSEDPRNLNVFSKVDIMEILWTIYPPKGTGLSEMKKSRWIRPIVEGDEAWSLLSEDIMKKTDLKACLRLVVSSTIEREGFIEVLYENPFAIKKVTDIETALEEIESYIRKKKRKDNNKIWLPELSDYHT</sequence>
<dbReference type="CDD" id="cd00198">
    <property type="entry name" value="vWFA"/>
    <property type="match status" value="1"/>
</dbReference>
<dbReference type="PANTHER" id="PTHR11103:SF18">
    <property type="entry name" value="SLR1189 PROTEIN"/>
    <property type="match status" value="1"/>
</dbReference>
<dbReference type="InterPro" id="IPR003726">
    <property type="entry name" value="HCY_dom"/>
</dbReference>
<proteinExistence type="predicted"/>
<evidence type="ECO:0000256" key="3">
    <source>
        <dbReference type="ARBA" id="ARBA00034478"/>
    </source>
</evidence>
<feature type="compositionally biased region" description="Basic residues" evidence="5">
    <location>
        <begin position="450"/>
        <end position="459"/>
    </location>
</feature>
<dbReference type="EMBL" id="OX597834">
    <property type="protein sequence ID" value="CAI9738656.1"/>
    <property type="molecule type" value="Genomic_DNA"/>
</dbReference>
<evidence type="ECO:0000313" key="9">
    <source>
        <dbReference type="Proteomes" id="UP001162480"/>
    </source>
</evidence>
<feature type="domain" description="Hcy-binding" evidence="7">
    <location>
        <begin position="5"/>
        <end position="323"/>
    </location>
</feature>
<comment type="caution">
    <text evidence="4">Lacks conserved residue(s) required for the propagation of feature annotation.</text>
</comment>
<evidence type="ECO:0000313" key="8">
    <source>
        <dbReference type="EMBL" id="CAI9738656.1"/>
    </source>
</evidence>
<feature type="domain" description="VWFA" evidence="6">
    <location>
        <begin position="611"/>
        <end position="781"/>
    </location>
</feature>
<dbReference type="GO" id="GO:0032259">
    <property type="term" value="P:methylation"/>
    <property type="evidence" value="ECO:0007669"/>
    <property type="project" value="UniProtKB-KW"/>
</dbReference>
<dbReference type="SMART" id="SM00327">
    <property type="entry name" value="VWA"/>
    <property type="match status" value="1"/>
</dbReference>
<accession>A0AA36BS68</accession>
<dbReference type="PROSITE" id="PS50234">
    <property type="entry name" value="VWFA"/>
    <property type="match status" value="1"/>
</dbReference>
<evidence type="ECO:0000256" key="4">
    <source>
        <dbReference type="PROSITE-ProRule" id="PRU00333"/>
    </source>
</evidence>
<organism evidence="8 9">
    <name type="scientific">Octopus vulgaris</name>
    <name type="common">Common octopus</name>
    <dbReference type="NCBI Taxonomy" id="6645"/>
    <lineage>
        <taxon>Eukaryota</taxon>
        <taxon>Metazoa</taxon>
        <taxon>Spiralia</taxon>
        <taxon>Lophotrochozoa</taxon>
        <taxon>Mollusca</taxon>
        <taxon>Cephalopoda</taxon>
        <taxon>Coleoidea</taxon>
        <taxon>Octopodiformes</taxon>
        <taxon>Octopoda</taxon>
        <taxon>Incirrata</taxon>
        <taxon>Octopodidae</taxon>
        <taxon>Octopus</taxon>
    </lineage>
</organism>
<dbReference type="InterPro" id="IPR002035">
    <property type="entry name" value="VWF_A"/>
</dbReference>
<dbReference type="PROSITE" id="PS50096">
    <property type="entry name" value="IQ"/>
    <property type="match status" value="1"/>
</dbReference>
<feature type="region of interest" description="Disordered" evidence="5">
    <location>
        <begin position="432"/>
        <end position="459"/>
    </location>
</feature>
<evidence type="ECO:0000256" key="1">
    <source>
        <dbReference type="ARBA" id="ARBA00022603"/>
    </source>
</evidence>
<dbReference type="AlphaFoldDB" id="A0AA36BS68"/>
<keyword evidence="2" id="KW-0808">Transferase</keyword>
<reference evidence="8" key="1">
    <citation type="submission" date="2023-08" db="EMBL/GenBank/DDBJ databases">
        <authorList>
            <person name="Alioto T."/>
            <person name="Alioto T."/>
            <person name="Gomez Garrido J."/>
        </authorList>
    </citation>
    <scope>NUCLEOTIDE SEQUENCE</scope>
</reference>
<dbReference type="Proteomes" id="UP001162480">
    <property type="component" value="Chromosome 21"/>
</dbReference>
<dbReference type="Pfam" id="PF00092">
    <property type="entry name" value="VWA"/>
    <property type="match status" value="1"/>
</dbReference>
<gene>
    <name evidence="8" type="ORF">OCTVUL_1B023640</name>
</gene>
<dbReference type="PANTHER" id="PTHR11103">
    <property type="entry name" value="SLR1189 PROTEIN"/>
    <property type="match status" value="1"/>
</dbReference>
<comment type="pathway">
    <text evidence="3">Amino-acid biosynthesis; L-methionine biosynthesis via de novo pathway.</text>
</comment>
<dbReference type="SUPFAM" id="SSF53300">
    <property type="entry name" value="vWA-like"/>
    <property type="match status" value="1"/>
</dbReference>
<evidence type="ECO:0000259" key="6">
    <source>
        <dbReference type="PROSITE" id="PS50234"/>
    </source>
</evidence>
<keyword evidence="1" id="KW-0489">Methyltransferase</keyword>
<dbReference type="Pfam" id="PF02574">
    <property type="entry name" value="S-methyl_trans"/>
    <property type="match status" value="1"/>
</dbReference>
<name>A0AA36BS68_OCTVU</name>
<evidence type="ECO:0000259" key="7">
    <source>
        <dbReference type="PROSITE" id="PS50970"/>
    </source>
</evidence>
<keyword evidence="9" id="KW-1185">Reference proteome</keyword>
<evidence type="ECO:0000256" key="2">
    <source>
        <dbReference type="ARBA" id="ARBA00022679"/>
    </source>
</evidence>
<dbReference type="Gene3D" id="3.20.20.330">
    <property type="entry name" value="Homocysteine-binding-like domain"/>
    <property type="match status" value="1"/>
</dbReference>
<dbReference type="PROSITE" id="PS50970">
    <property type="entry name" value="HCY"/>
    <property type="match status" value="1"/>
</dbReference>
<feature type="region of interest" description="Disordered" evidence="5">
    <location>
        <begin position="337"/>
        <end position="379"/>
    </location>
</feature>
<dbReference type="InterPro" id="IPR036589">
    <property type="entry name" value="HCY_dom_sf"/>
</dbReference>
<feature type="compositionally biased region" description="Polar residues" evidence="5">
    <location>
        <begin position="337"/>
        <end position="350"/>
    </location>
</feature>
<dbReference type="SUPFAM" id="SSF82282">
    <property type="entry name" value="Homocysteine S-methyltransferase"/>
    <property type="match status" value="1"/>
</dbReference>
<protein>
    <submittedName>
        <fullName evidence="8">Betaine--homocysteine S-methyltransferase 1-like</fullName>
    </submittedName>
</protein>
<dbReference type="Gene3D" id="3.40.50.410">
    <property type="entry name" value="von Willebrand factor, type A domain"/>
    <property type="match status" value="1"/>
</dbReference>
<evidence type="ECO:0000256" key="5">
    <source>
        <dbReference type="SAM" id="MobiDB-lite"/>
    </source>
</evidence>
<feature type="compositionally biased region" description="Low complexity" evidence="5">
    <location>
        <begin position="351"/>
        <end position="363"/>
    </location>
</feature>
<dbReference type="GO" id="GO:0008168">
    <property type="term" value="F:methyltransferase activity"/>
    <property type="evidence" value="ECO:0007669"/>
    <property type="project" value="UniProtKB-KW"/>
</dbReference>
<dbReference type="InterPro" id="IPR036465">
    <property type="entry name" value="vWFA_dom_sf"/>
</dbReference>